<feature type="compositionally biased region" description="Low complexity" evidence="1">
    <location>
        <begin position="482"/>
        <end position="496"/>
    </location>
</feature>
<feature type="compositionally biased region" description="Basic and acidic residues" evidence="1">
    <location>
        <begin position="568"/>
        <end position="589"/>
    </location>
</feature>
<sequence length="770" mass="81082">MRLRDGKGARVAKGSLVAMSALAGATSAAPLQVKLGDAKSCSPMSIEWDTTGGTAPWTVSIVPTNHVSTTLTFPSGYTSDKTWSYDWDVPGFKDSDSSVIVGVSDASGKVAGVSQFQPISAGGSCSAPSESLDFVWFGPETSPRVCSAWPIQWQEDASNNGIGDPVSVTFLPEGGVPSTYTASKGDKKFDWQVSYPRGTRFTVAMTDNGKSGSGGVGLIYTVSSARGSASCDPANPGLTQGLMAATSSVPKQATPASSNAAHKATSTSSKGNTSQKSGQPRNPSADDAAKAENSSSNGGAIAGGIIGALLGISLIAGAIFWWKRKRGQEEKSKPFDDQFVSPWRYEVDGQPASGSGGRFRAMSSMFSTMTGPKRSAAAEDSYARGYGASDTTGLVAANRLDGQAETSSIGSAYPATAAGMHRRTPSQFGASSGHGAPPSTRTTRTTRSRAPSVHSTVPDDALFPPPAPRVVPDDALFPPLASRAPSSLASRSNVGTPIGGVGAGVGSGMAPAEEAPLNPSQRSSELVGNRESRSPRQGRGARASELDVLERTLKRERDAAHPPSSSHTGHETTLDVRRESARSVEDDVTTRYHPVGKTSAMDPYTHMSTLYDDAEVASRLKQYEATRKQGEGAKAKASSSPATRAGGLPTPLNNLPSRSPPEVACEVMMPTSPFRDPPKTYTAQRLYDTQMQQVQPQLQARQVSESWEEQKRRQQREFEQQQQQHRQHQSKPALAAHGPALGGPKIFRSQADIRRSSVSSNDSADGLAYL</sequence>
<keyword evidence="4" id="KW-1185">Reference proteome</keyword>
<accession>A0A0P1BM18</accession>
<feature type="compositionally biased region" description="Low complexity" evidence="1">
    <location>
        <begin position="436"/>
        <end position="452"/>
    </location>
</feature>
<feature type="region of interest" description="Disordered" evidence="1">
    <location>
        <begin position="247"/>
        <end position="296"/>
    </location>
</feature>
<feature type="region of interest" description="Disordered" evidence="1">
    <location>
        <begin position="418"/>
        <end position="470"/>
    </location>
</feature>
<reference evidence="3 4" key="1">
    <citation type="submission" date="2014-09" db="EMBL/GenBank/DDBJ databases">
        <authorList>
            <person name="Magalhaes I.L.F."/>
            <person name="Oliveira U."/>
            <person name="Santos F.R."/>
            <person name="Vidigal T.H.D.A."/>
            <person name="Brescovit A.D."/>
            <person name="Santos A.J."/>
        </authorList>
    </citation>
    <scope>NUCLEOTIDE SEQUENCE [LARGE SCALE GENOMIC DNA]</scope>
</reference>
<dbReference type="AlphaFoldDB" id="A0A0P1BM18"/>
<dbReference type="PANTHER" id="PTHR37487">
    <property type="entry name" value="CHROMOSOME 1, WHOLE GENOME SHOTGUN SEQUENCE"/>
    <property type="match status" value="1"/>
</dbReference>
<evidence type="ECO:0000313" key="3">
    <source>
        <dbReference type="EMBL" id="CEH17376.1"/>
    </source>
</evidence>
<feature type="region of interest" description="Disordered" evidence="1">
    <location>
        <begin position="693"/>
        <end position="770"/>
    </location>
</feature>
<keyword evidence="2" id="KW-1133">Transmembrane helix</keyword>
<organism evidence="3 4">
    <name type="scientific">Ceraceosorus bombacis</name>
    <dbReference type="NCBI Taxonomy" id="401625"/>
    <lineage>
        <taxon>Eukaryota</taxon>
        <taxon>Fungi</taxon>
        <taxon>Dikarya</taxon>
        <taxon>Basidiomycota</taxon>
        <taxon>Ustilaginomycotina</taxon>
        <taxon>Exobasidiomycetes</taxon>
        <taxon>Ceraceosorales</taxon>
        <taxon>Ceraceosoraceae</taxon>
        <taxon>Ceraceosorus</taxon>
    </lineage>
</organism>
<proteinExistence type="predicted"/>
<dbReference type="OrthoDB" id="3366651at2759"/>
<dbReference type="Proteomes" id="UP000054845">
    <property type="component" value="Unassembled WGS sequence"/>
</dbReference>
<dbReference type="PANTHER" id="PTHR37487:SF3">
    <property type="entry name" value="CLEAVAGE_POLYADENYLATION SPECIFICITY FACTOR A SUBUNIT N-TERMINAL DOMAIN-CONTAINING PROTEIN"/>
    <property type="match status" value="1"/>
</dbReference>
<feature type="compositionally biased region" description="Basic and acidic residues" evidence="1">
    <location>
        <begin position="708"/>
        <end position="719"/>
    </location>
</feature>
<feature type="compositionally biased region" description="Gly residues" evidence="1">
    <location>
        <begin position="497"/>
        <end position="507"/>
    </location>
</feature>
<evidence type="ECO:0000256" key="2">
    <source>
        <dbReference type="SAM" id="Phobius"/>
    </source>
</evidence>
<feature type="compositionally biased region" description="Low complexity" evidence="1">
    <location>
        <begin position="732"/>
        <end position="744"/>
    </location>
</feature>
<keyword evidence="2 3" id="KW-0812">Transmembrane</keyword>
<feature type="transmembrane region" description="Helical" evidence="2">
    <location>
        <begin position="300"/>
        <end position="322"/>
    </location>
</feature>
<keyword evidence="2" id="KW-0472">Membrane</keyword>
<feature type="region of interest" description="Disordered" evidence="1">
    <location>
        <begin position="627"/>
        <end position="660"/>
    </location>
</feature>
<evidence type="ECO:0000256" key="1">
    <source>
        <dbReference type="SAM" id="MobiDB-lite"/>
    </source>
</evidence>
<evidence type="ECO:0000313" key="4">
    <source>
        <dbReference type="Proteomes" id="UP000054845"/>
    </source>
</evidence>
<feature type="compositionally biased region" description="Polar residues" evidence="1">
    <location>
        <begin position="247"/>
        <end position="282"/>
    </location>
</feature>
<feature type="region of interest" description="Disordered" evidence="1">
    <location>
        <begin position="482"/>
        <end position="589"/>
    </location>
</feature>
<name>A0A0P1BM18_9BASI</name>
<protein>
    <submittedName>
        <fullName evidence="3">CTX-RELATED TYPE I TRANSMEMBRANE PROTEIN</fullName>
    </submittedName>
</protein>
<feature type="compositionally biased region" description="Low complexity" evidence="1">
    <location>
        <begin position="693"/>
        <end position="702"/>
    </location>
</feature>
<dbReference type="STRING" id="401625.A0A0P1BM18"/>
<feature type="compositionally biased region" description="Basic and acidic residues" evidence="1">
    <location>
        <begin position="542"/>
        <end position="560"/>
    </location>
</feature>
<dbReference type="EMBL" id="CCYA01000254">
    <property type="protein sequence ID" value="CEH17376.1"/>
    <property type="molecule type" value="Genomic_DNA"/>
</dbReference>